<evidence type="ECO:0000313" key="3">
    <source>
        <dbReference type="Proteomes" id="UP000027222"/>
    </source>
</evidence>
<feature type="compositionally biased region" description="Basic and acidic residues" evidence="1">
    <location>
        <begin position="46"/>
        <end position="57"/>
    </location>
</feature>
<accession>A0A067SS65</accession>
<gene>
    <name evidence="2" type="ORF">GALMADRAFT_739731</name>
</gene>
<dbReference type="HOGENOM" id="CLU_2197176_0_0_1"/>
<proteinExistence type="predicted"/>
<dbReference type="AlphaFoldDB" id="A0A067SS65"/>
<protein>
    <submittedName>
        <fullName evidence="2">Uncharacterized protein</fullName>
    </submittedName>
</protein>
<evidence type="ECO:0000313" key="2">
    <source>
        <dbReference type="EMBL" id="KDR72887.1"/>
    </source>
</evidence>
<feature type="compositionally biased region" description="Gly residues" evidence="1">
    <location>
        <begin position="28"/>
        <end position="37"/>
    </location>
</feature>
<name>A0A067SS65_GALM3</name>
<evidence type="ECO:0000256" key="1">
    <source>
        <dbReference type="SAM" id="MobiDB-lite"/>
    </source>
</evidence>
<dbReference type="Proteomes" id="UP000027222">
    <property type="component" value="Unassembled WGS sequence"/>
</dbReference>
<organism evidence="2 3">
    <name type="scientific">Galerina marginata (strain CBS 339.88)</name>
    <dbReference type="NCBI Taxonomy" id="685588"/>
    <lineage>
        <taxon>Eukaryota</taxon>
        <taxon>Fungi</taxon>
        <taxon>Dikarya</taxon>
        <taxon>Basidiomycota</taxon>
        <taxon>Agaricomycotina</taxon>
        <taxon>Agaricomycetes</taxon>
        <taxon>Agaricomycetidae</taxon>
        <taxon>Agaricales</taxon>
        <taxon>Agaricineae</taxon>
        <taxon>Strophariaceae</taxon>
        <taxon>Galerina</taxon>
    </lineage>
</organism>
<reference evidence="3" key="1">
    <citation type="journal article" date="2014" name="Proc. Natl. Acad. Sci. U.S.A.">
        <title>Extensive sampling of basidiomycete genomes demonstrates inadequacy of the white-rot/brown-rot paradigm for wood decay fungi.</title>
        <authorList>
            <person name="Riley R."/>
            <person name="Salamov A.A."/>
            <person name="Brown D.W."/>
            <person name="Nagy L.G."/>
            <person name="Floudas D."/>
            <person name="Held B.W."/>
            <person name="Levasseur A."/>
            <person name="Lombard V."/>
            <person name="Morin E."/>
            <person name="Otillar R."/>
            <person name="Lindquist E.A."/>
            <person name="Sun H."/>
            <person name="LaButti K.M."/>
            <person name="Schmutz J."/>
            <person name="Jabbour D."/>
            <person name="Luo H."/>
            <person name="Baker S.E."/>
            <person name="Pisabarro A.G."/>
            <person name="Walton J.D."/>
            <person name="Blanchette R.A."/>
            <person name="Henrissat B."/>
            <person name="Martin F."/>
            <person name="Cullen D."/>
            <person name="Hibbett D.S."/>
            <person name="Grigoriev I.V."/>
        </authorList>
    </citation>
    <scope>NUCLEOTIDE SEQUENCE [LARGE SCALE GENOMIC DNA]</scope>
    <source>
        <strain evidence="3">CBS 339.88</strain>
    </source>
</reference>
<keyword evidence="3" id="KW-1185">Reference proteome</keyword>
<feature type="region of interest" description="Disordered" evidence="1">
    <location>
        <begin position="28"/>
        <end position="58"/>
    </location>
</feature>
<sequence>MSRSSGSSSSGHSETACSMHCWTGIMVGGKGEGGSQRRGGCRRRRGDHEGLDGRGQRTEGVGGRVWVRVVDKVTVRTVQLFYLLINPVDFLILDSGDQYIQKFGLRLD</sequence>
<dbReference type="EMBL" id="KL142387">
    <property type="protein sequence ID" value="KDR72887.1"/>
    <property type="molecule type" value="Genomic_DNA"/>
</dbReference>